<accession>A0A4R5F0Z6</accession>
<feature type="signal peptide" evidence="1">
    <location>
        <begin position="1"/>
        <end position="23"/>
    </location>
</feature>
<sequence length="467" mass="51326">MSVTRAITLSRALALCATLAALATPLPAEERVHLAPEQMRLAALMALRGGDAPRALRFSDALLVRDPSDRTALMIHSRAARDLGQFDIAKTSARSAWRLAEDDSQKYSSSLLMAQALASDGQRTRAQWWLRRAVEHAPNEAAERKAISDFRYVRARNPWATQLSFSVTPESNINNGSSARSSFLNYKLSELLFGQPVEYALGGTALALSGVETALGMTTRYRFGETETRAHDVIFTTDLRSYTLSSKAKSLAPTAKGRDFSFATYTLGYGQRGLNLDRRGEYRVVADAGQSFYGGAEYARFARLSAGQSYRLNSGDRVNLRLAGERQFGIATVDSDTLRADLSYTTHIFNGATLWTSATLAVAQSPDAASEYREIGLRAELTLAEPVVGATFQMGLWARNRDYDISPHSPAGRQEDRVQADLTLIFDKVDYYGFNPTMQLSASRTDSNIALYDANRVGLNFGIRSAF</sequence>
<protein>
    <recommendedName>
        <fullName evidence="4">Tetratricopeptide repeat-containing protein</fullName>
    </recommendedName>
</protein>
<evidence type="ECO:0000313" key="3">
    <source>
        <dbReference type="Proteomes" id="UP000294662"/>
    </source>
</evidence>
<dbReference type="SUPFAM" id="SSF48452">
    <property type="entry name" value="TPR-like"/>
    <property type="match status" value="1"/>
</dbReference>
<dbReference type="Gene3D" id="1.25.40.10">
    <property type="entry name" value="Tetratricopeptide repeat domain"/>
    <property type="match status" value="1"/>
</dbReference>
<dbReference type="RefSeq" id="WP_132827165.1">
    <property type="nucleotide sequence ID" value="NZ_SMFP01000001.1"/>
</dbReference>
<keyword evidence="1" id="KW-0732">Signal</keyword>
<dbReference type="OrthoDB" id="7684399at2"/>
<dbReference type="AlphaFoldDB" id="A0A4R5F0Z6"/>
<organism evidence="2 3">
    <name type="scientific">Antarcticimicrobium sediminis</name>
    <dbReference type="NCBI Taxonomy" id="2546227"/>
    <lineage>
        <taxon>Bacteria</taxon>
        <taxon>Pseudomonadati</taxon>
        <taxon>Pseudomonadota</taxon>
        <taxon>Alphaproteobacteria</taxon>
        <taxon>Rhodobacterales</taxon>
        <taxon>Paracoccaceae</taxon>
        <taxon>Antarcticimicrobium</taxon>
    </lineage>
</organism>
<comment type="caution">
    <text evidence="2">The sequence shown here is derived from an EMBL/GenBank/DDBJ whole genome shotgun (WGS) entry which is preliminary data.</text>
</comment>
<feature type="chain" id="PRO_5020580777" description="Tetratricopeptide repeat-containing protein" evidence="1">
    <location>
        <begin position="24"/>
        <end position="467"/>
    </location>
</feature>
<dbReference type="EMBL" id="SMFP01000001">
    <property type="protein sequence ID" value="TDE41175.1"/>
    <property type="molecule type" value="Genomic_DNA"/>
</dbReference>
<name>A0A4R5F0Z6_9RHOB</name>
<dbReference type="InterPro" id="IPR011990">
    <property type="entry name" value="TPR-like_helical_dom_sf"/>
</dbReference>
<reference evidence="2 3" key="1">
    <citation type="submission" date="2019-03" db="EMBL/GenBank/DDBJ databases">
        <authorList>
            <person name="Zhang S."/>
        </authorList>
    </citation>
    <scope>NUCLEOTIDE SEQUENCE [LARGE SCALE GENOMIC DNA]</scope>
    <source>
        <strain evidence="2 3">S4J41</strain>
    </source>
</reference>
<evidence type="ECO:0000256" key="1">
    <source>
        <dbReference type="SAM" id="SignalP"/>
    </source>
</evidence>
<proteinExistence type="predicted"/>
<dbReference type="Proteomes" id="UP000294662">
    <property type="component" value="Unassembled WGS sequence"/>
</dbReference>
<evidence type="ECO:0008006" key="4">
    <source>
        <dbReference type="Google" id="ProtNLM"/>
    </source>
</evidence>
<evidence type="ECO:0000313" key="2">
    <source>
        <dbReference type="EMBL" id="TDE41175.1"/>
    </source>
</evidence>
<keyword evidence="3" id="KW-1185">Reference proteome</keyword>
<gene>
    <name evidence="2" type="ORF">E1B25_02980</name>
</gene>